<comment type="caution">
    <text evidence="14">The sequence shown here is derived from an EMBL/GenBank/DDBJ whole genome shotgun (WGS) entry which is preliminary data.</text>
</comment>
<dbReference type="GO" id="GO:0005737">
    <property type="term" value="C:cytoplasm"/>
    <property type="evidence" value="ECO:0007669"/>
    <property type="project" value="UniProtKB-SubCell"/>
</dbReference>
<dbReference type="Pfam" id="PF25249">
    <property type="entry name" value="Ig_CFAP65_7th"/>
    <property type="match status" value="1"/>
</dbReference>
<dbReference type="InterPro" id="IPR013783">
    <property type="entry name" value="Ig-like_fold"/>
</dbReference>
<dbReference type="SUPFAM" id="SSF49354">
    <property type="entry name" value="PapD-like"/>
    <property type="match status" value="1"/>
</dbReference>
<evidence type="ECO:0000256" key="6">
    <source>
        <dbReference type="ARBA" id="ARBA00023273"/>
    </source>
</evidence>
<evidence type="ECO:0000259" key="8">
    <source>
        <dbReference type="Pfam" id="PF22544"/>
    </source>
</evidence>
<evidence type="ECO:0000256" key="7">
    <source>
        <dbReference type="SAM" id="MobiDB-lite"/>
    </source>
</evidence>
<protein>
    <submittedName>
        <fullName evidence="14">MSP (Major sperm protein) domain containing protein</fullName>
    </submittedName>
</protein>
<dbReference type="Pfam" id="PF24291">
    <property type="entry name" value="Ig_CFAP65"/>
    <property type="match status" value="1"/>
</dbReference>
<evidence type="ECO:0000259" key="11">
    <source>
        <dbReference type="Pfam" id="PF24816"/>
    </source>
</evidence>
<dbReference type="Gene3D" id="2.60.40.10">
    <property type="entry name" value="Immunoglobulins"/>
    <property type="match status" value="5"/>
</dbReference>
<evidence type="ECO:0000313" key="15">
    <source>
        <dbReference type="Proteomes" id="UP001430356"/>
    </source>
</evidence>
<feature type="domain" description="CFAP65-like ninth Ig-like" evidence="11">
    <location>
        <begin position="1128"/>
        <end position="1301"/>
    </location>
</feature>
<evidence type="ECO:0000259" key="12">
    <source>
        <dbReference type="Pfam" id="PF25248"/>
    </source>
</evidence>
<keyword evidence="3" id="KW-0963">Cytoplasm</keyword>
<feature type="region of interest" description="Disordered" evidence="7">
    <location>
        <begin position="1553"/>
        <end position="1579"/>
    </location>
</feature>
<dbReference type="Pfam" id="PF22544">
    <property type="entry name" value="HYDIN_VesB_CFA65-like_Ig"/>
    <property type="match status" value="1"/>
</dbReference>
<reference evidence="14 15" key="1">
    <citation type="journal article" date="2021" name="MBio">
        <title>A New Model Trypanosomatid, Novymonas esmeraldas: Genomic Perception of Its 'Candidatus Pandoraea novymonadis' Endosymbiont.</title>
        <authorList>
            <person name="Zakharova A."/>
            <person name="Saura A."/>
            <person name="Butenko A."/>
            <person name="Podesvova L."/>
            <person name="Warmusova S."/>
            <person name="Kostygov A.Y."/>
            <person name="Nenarokova A."/>
            <person name="Lukes J."/>
            <person name="Opperdoes F.R."/>
            <person name="Yurchenko V."/>
        </authorList>
    </citation>
    <scope>NUCLEOTIDE SEQUENCE [LARGE SCALE GENOMIC DNA]</scope>
    <source>
        <strain evidence="14 15">E262AT.01</strain>
    </source>
</reference>
<dbReference type="InterPro" id="IPR053879">
    <property type="entry name" value="HYDIN_VesB_CFA65-like_Ig"/>
</dbReference>
<proteinExistence type="predicted"/>
<accession>A0AAW0EQ16</accession>
<feature type="domain" description="CFAP65 tenth Ig-like" evidence="9">
    <location>
        <begin position="1306"/>
        <end position="1424"/>
    </location>
</feature>
<dbReference type="Pfam" id="PF25248">
    <property type="entry name" value="Ig_CFAP65_8th"/>
    <property type="match status" value="1"/>
</dbReference>
<keyword evidence="15" id="KW-1185">Reference proteome</keyword>
<evidence type="ECO:0000313" key="14">
    <source>
        <dbReference type="EMBL" id="KAK7196187.1"/>
    </source>
</evidence>
<evidence type="ECO:0000256" key="5">
    <source>
        <dbReference type="ARBA" id="ARBA00023069"/>
    </source>
</evidence>
<dbReference type="InterPro" id="IPR056344">
    <property type="entry name" value="Ig_CFAP65-like_9th"/>
</dbReference>
<gene>
    <name evidence="14" type="ORF">NESM_000553900</name>
</gene>
<feature type="domain" description="HYDIN/VesB/CFA65-like Ig-like" evidence="8">
    <location>
        <begin position="119"/>
        <end position="191"/>
    </location>
</feature>
<evidence type="ECO:0000256" key="2">
    <source>
        <dbReference type="ARBA" id="ARBA00004496"/>
    </source>
</evidence>
<evidence type="ECO:0000256" key="4">
    <source>
        <dbReference type="ARBA" id="ARBA00022846"/>
    </source>
</evidence>
<dbReference type="PANTHER" id="PTHR46127">
    <property type="entry name" value="CILIA- AND FLAGELLA-ASSOCIATED PROTEIN 65"/>
    <property type="match status" value="1"/>
</dbReference>
<keyword evidence="6" id="KW-0966">Cell projection</keyword>
<dbReference type="Pfam" id="PF24507">
    <property type="entry name" value="Ig_CFAP65_4th"/>
    <property type="match status" value="1"/>
</dbReference>
<dbReference type="Proteomes" id="UP001430356">
    <property type="component" value="Unassembled WGS sequence"/>
</dbReference>
<keyword evidence="4" id="KW-0282">Flagellum</keyword>
<keyword evidence="5" id="KW-0969">Cilium</keyword>
<dbReference type="InterPro" id="IPR058536">
    <property type="entry name" value="Ig_CFAP65_4th"/>
</dbReference>
<name>A0AAW0EQ16_9TRYP</name>
<dbReference type="InterPro" id="IPR057470">
    <property type="entry name" value="Ig_CFAP65_7th"/>
</dbReference>
<evidence type="ECO:0000259" key="9">
    <source>
        <dbReference type="Pfam" id="PF24291"/>
    </source>
</evidence>
<evidence type="ECO:0000256" key="3">
    <source>
        <dbReference type="ARBA" id="ARBA00022490"/>
    </source>
</evidence>
<evidence type="ECO:0000256" key="1">
    <source>
        <dbReference type="ARBA" id="ARBA00004230"/>
    </source>
</evidence>
<organism evidence="14 15">
    <name type="scientific">Novymonas esmeraldas</name>
    <dbReference type="NCBI Taxonomy" id="1808958"/>
    <lineage>
        <taxon>Eukaryota</taxon>
        <taxon>Discoba</taxon>
        <taxon>Euglenozoa</taxon>
        <taxon>Kinetoplastea</taxon>
        <taxon>Metakinetoplastina</taxon>
        <taxon>Trypanosomatida</taxon>
        <taxon>Trypanosomatidae</taxon>
        <taxon>Novymonas</taxon>
    </lineage>
</organism>
<evidence type="ECO:0000259" key="13">
    <source>
        <dbReference type="Pfam" id="PF25249"/>
    </source>
</evidence>
<evidence type="ECO:0000259" key="10">
    <source>
        <dbReference type="Pfam" id="PF24507"/>
    </source>
</evidence>
<feature type="domain" description="CFAP65 eight Ig-like" evidence="12">
    <location>
        <begin position="1001"/>
        <end position="1124"/>
    </location>
</feature>
<dbReference type="InterPro" id="IPR057467">
    <property type="entry name" value="Ig_CFAP65_8th"/>
</dbReference>
<comment type="subcellular location">
    <subcellularLocation>
        <location evidence="1">Cell projection</location>
        <location evidence="1">Cilium</location>
        <location evidence="1">Flagellum</location>
    </subcellularLocation>
    <subcellularLocation>
        <location evidence="2">Cytoplasm</location>
    </subcellularLocation>
</comment>
<feature type="domain" description="CFAP65 fourth Ig-like" evidence="10">
    <location>
        <begin position="354"/>
        <end position="452"/>
    </location>
</feature>
<dbReference type="GO" id="GO:0031514">
    <property type="term" value="C:motile cilium"/>
    <property type="evidence" value="ECO:0007669"/>
    <property type="project" value="UniProtKB-SubCell"/>
</dbReference>
<sequence>MTEASARKERREQRQRALGVDCVDRLTWKEWEPGREYTRKILVKNVDRVSQTIQLSLPTHRKTFITPFPEPVTLSSGVSHEIAISFRPAELVELHDAVTITVNGRGSFQVRLDCLTPYAKLALPSSHDFGYCAVGTTAHAQVQLRNSGTAAVEFSWEVSAPFCVLPSHAMLDEGEVMHMTLLFTPTEACAMVAQAVCRLTGMDDVIASLRISGIGKHPYICFQEPSAEEGTLVVQMEAQLNSGSNSCSKLIHLCNPSPVPVSVHIRRVDESLLCAFRITAEGDVKLDRDDPNEDGAFLVPRGAVQPLRLHYTPGSPGVIDFNTFQVECAHGNLLQIELSGTTVGPRVSVSASSLNYEAVNMECMPTAKQLTRHITLQNTSASDAPFTWVSTSPGAAFVVAPHSGVIAAQSSVQVAVTFQPTHPILYYRRLHLLVEGAKDVIGVDLLGGGYTSAQRPPTLTLADVEAARLRAERGLGLLTPEELADVAAAALAVSDAPGNWHDPRQIDGQRRSGSVITAAAVDAWRRVEEDVRSTGVVMRGVKRKVRAPLSSLETPNGTVAIDTPFGVDAKPLYTFGGVGGGGGSSSSSGGGGGGSDGRGQLVTVMNTSNVAAVATWSVPAPQLCPYAVVPTQQLVPPHGSAVFQVQCSSAATDELPAACSLECYVNFESMSTFYLAPDGCVMPPQCFTVMCTHTSASAAVSTSARQKAHQQQPQQQQQQQGVSAQIRCARQVCLPACRLGTASYQVIALQNTTAAPVRFEVTAVTLKQVSAVVAPPNSVPVAPERAATAAERAAPPDAGDVSEAVFAVFPTAGVIPPVGRQLLVVKFCPRETAQYAATATLVWNATVSHASSPPATAQPSSAAADTTHLSLLGEVCLPQLQWRQPGEDAAVPLSMITFPPGCVSGEAQQRAWVRNPTALPVEFRSDTSEGLLGVLRMEPEWGIVPGGARLPVTIFFSPQQHRVFDGLLQLYVQDGATETAGPNATQLCYRQQLRVRGEGVHADVEVEPRIIDAGEAADTREQQAALTLYNSGYCDVQYDVRAMLVHAGKIGAGAAVVPRLHNSRGVLPARTHTSLLMAAQPAPGLTEFVVYAVVSGLGTCVADVPDASTPEEAERHPHCRWRLRAAHPAVQVVDVDFPGVARPLAWQQLSLNAINAQLAAAAAESEDCGSGADSFSFQHYVSGLDPISMDLGVAHEGDAVVSLTISLKNTGDCPAPFDVMLPTQHEANIEHWCLENAELADLHYIIERGLVTVSPQQGSIDVGQTVQLEVRYVHDEVGVHRLPMLLRVGRGGRRVAVVLEGRTLPAEVRALNFHHEKVYELMPVALGDMEPPLQFITVTNPLHEPVEYAVDLVSLQEHAREHHGFPVFQCADPQGTVPPHGIAHIGFYFRPLEAREYRVTVLVQAAHGEGYYVDLVGRGYHPRKVTTAAVAQWIEAALRLVPAAPPALVARTRTGFLCDDVCTLGAVPYFALCRRTCTLHIAADCAMAMRYTWHADRPQRGDAQAVVLPAEGVVQPGGTQTFKVLFYAGSTSQVLDRLLMCTVAPCTAVRSEDETQRVGSAARPGRRTTATPHLSASASRLGGSGAVSLSLLLQARIMPRDDFEALYGEEKLCSVYTPALYNSHVDPTASSTAPVPAAASPATGPEVRFVKGVMDELIRSVVAAPAVQSSFTALCAPRPVTYANMRVLHAAKTCAVAPPPPPSGAVGTSSAVAVEEVLEDLLRGALAEAVTTM</sequence>
<dbReference type="PANTHER" id="PTHR46127:SF1">
    <property type="entry name" value="CILIA- AND FLAGELLA-ASSOCIATED PROTEIN 65"/>
    <property type="match status" value="1"/>
</dbReference>
<dbReference type="Pfam" id="PF24816">
    <property type="entry name" value="Ig_CFAP65__9th"/>
    <property type="match status" value="1"/>
</dbReference>
<dbReference type="InterPro" id="IPR052614">
    <property type="entry name" value="CFAP65"/>
</dbReference>
<dbReference type="InterPro" id="IPR056305">
    <property type="entry name" value="Ig_CFAP65_10th"/>
</dbReference>
<dbReference type="EMBL" id="JAECZO010000070">
    <property type="protein sequence ID" value="KAK7196187.1"/>
    <property type="molecule type" value="Genomic_DNA"/>
</dbReference>
<feature type="domain" description="CFAP65 seventh Ig-like" evidence="13">
    <location>
        <begin position="892"/>
        <end position="999"/>
    </location>
</feature>
<dbReference type="InterPro" id="IPR008962">
    <property type="entry name" value="PapD-like_sf"/>
</dbReference>